<accession>A0ABV5Z6S3</accession>
<reference evidence="9 10" key="1">
    <citation type="submission" date="2024-09" db="EMBL/GenBank/DDBJ databases">
        <authorList>
            <person name="Sun Q."/>
            <person name="Mori K."/>
        </authorList>
    </citation>
    <scope>NUCLEOTIDE SEQUENCE [LARGE SCALE GENOMIC DNA]</scope>
    <source>
        <strain evidence="9 10">ATCC 51285</strain>
    </source>
</reference>
<keyword evidence="6 8" id="KW-1133">Transmembrane helix</keyword>
<feature type="transmembrane region" description="Helical" evidence="8">
    <location>
        <begin position="279"/>
        <end position="302"/>
    </location>
</feature>
<dbReference type="PANTHER" id="PTHR21716:SF53">
    <property type="entry name" value="PERMEASE PERM-RELATED"/>
    <property type="match status" value="1"/>
</dbReference>
<evidence type="ECO:0000313" key="9">
    <source>
        <dbReference type="EMBL" id="MFB9884978.1"/>
    </source>
</evidence>
<proteinExistence type="inferred from homology"/>
<evidence type="ECO:0000256" key="6">
    <source>
        <dbReference type="ARBA" id="ARBA00022989"/>
    </source>
</evidence>
<evidence type="ECO:0000256" key="8">
    <source>
        <dbReference type="SAM" id="Phobius"/>
    </source>
</evidence>
<feature type="transmembrane region" description="Helical" evidence="8">
    <location>
        <begin position="64"/>
        <end position="93"/>
    </location>
</feature>
<dbReference type="Pfam" id="PF01594">
    <property type="entry name" value="AI-2E_transport"/>
    <property type="match status" value="1"/>
</dbReference>
<protein>
    <submittedName>
        <fullName evidence="9">AI-2E family transporter</fullName>
    </submittedName>
</protein>
<comment type="caution">
    <text evidence="9">The sequence shown here is derived from an EMBL/GenBank/DDBJ whole genome shotgun (WGS) entry which is preliminary data.</text>
</comment>
<organism evidence="9 10">
    <name type="scientific">Balneatrix alpica</name>
    <dbReference type="NCBI Taxonomy" id="75684"/>
    <lineage>
        <taxon>Bacteria</taxon>
        <taxon>Pseudomonadati</taxon>
        <taxon>Pseudomonadota</taxon>
        <taxon>Gammaproteobacteria</taxon>
        <taxon>Oceanospirillales</taxon>
        <taxon>Balneatrichaceae</taxon>
        <taxon>Balneatrix</taxon>
    </lineage>
</organism>
<evidence type="ECO:0000313" key="10">
    <source>
        <dbReference type="Proteomes" id="UP001589628"/>
    </source>
</evidence>
<gene>
    <name evidence="9" type="ORF">ACFFLH_00955</name>
</gene>
<dbReference type="Proteomes" id="UP001589628">
    <property type="component" value="Unassembled WGS sequence"/>
</dbReference>
<evidence type="ECO:0000256" key="7">
    <source>
        <dbReference type="ARBA" id="ARBA00023136"/>
    </source>
</evidence>
<feature type="transmembrane region" description="Helical" evidence="8">
    <location>
        <begin position="218"/>
        <end position="235"/>
    </location>
</feature>
<keyword evidence="3" id="KW-0813">Transport</keyword>
<keyword evidence="10" id="KW-1185">Reference proteome</keyword>
<keyword evidence="4" id="KW-1003">Cell membrane</keyword>
<dbReference type="EMBL" id="JBHLZN010000001">
    <property type="protein sequence ID" value="MFB9884978.1"/>
    <property type="molecule type" value="Genomic_DNA"/>
</dbReference>
<name>A0ABV5Z6S3_9GAMM</name>
<dbReference type="PANTHER" id="PTHR21716">
    <property type="entry name" value="TRANSMEMBRANE PROTEIN"/>
    <property type="match status" value="1"/>
</dbReference>
<sequence length="356" mass="40171">MLKVLSQWIERHFSNEEALVLFFQLLLAFIVVITMGGMLAPVFASVILAFLLQGAVSRVKRYGVRHWLAVSLVFVLAIGLFFGFVLFFLPIIWTQFNNLLKELPRMLAEGQALLNLLPQKYPTLVSPEQVRLWTEQAAGELGKLGQVVLTFSLSSIANLMTLLVYMVLIPIMMFFFMKDGSQIVHWWAQHFLPKKRKLLHQVWVEMDAQIANYIRGKVIEIIIVGVATYVVFAFLDLRYAALLALFVGLSVLIPYIGAAVVTVPVAMIGYFQWGWSNEFIYLMVGYGIIQALDGNVLVPLLFSEAVNLHPVAIILAVLVFGGLWGFWGVFFSIPLATLCKAVLYAWPRQPELEEQT</sequence>
<evidence type="ECO:0000256" key="5">
    <source>
        <dbReference type="ARBA" id="ARBA00022692"/>
    </source>
</evidence>
<evidence type="ECO:0000256" key="2">
    <source>
        <dbReference type="ARBA" id="ARBA00009773"/>
    </source>
</evidence>
<evidence type="ECO:0000256" key="1">
    <source>
        <dbReference type="ARBA" id="ARBA00004651"/>
    </source>
</evidence>
<feature type="transmembrane region" description="Helical" evidence="8">
    <location>
        <begin position="20"/>
        <end position="52"/>
    </location>
</feature>
<feature type="transmembrane region" description="Helical" evidence="8">
    <location>
        <begin position="241"/>
        <end position="267"/>
    </location>
</feature>
<keyword evidence="5 8" id="KW-0812">Transmembrane</keyword>
<dbReference type="RefSeq" id="WP_027313393.1">
    <property type="nucleotide sequence ID" value="NZ_JBHLZN010000001.1"/>
</dbReference>
<evidence type="ECO:0000256" key="3">
    <source>
        <dbReference type="ARBA" id="ARBA00022448"/>
    </source>
</evidence>
<evidence type="ECO:0000256" key="4">
    <source>
        <dbReference type="ARBA" id="ARBA00022475"/>
    </source>
</evidence>
<comment type="subcellular location">
    <subcellularLocation>
        <location evidence="1">Cell membrane</location>
        <topology evidence="1">Multi-pass membrane protein</topology>
    </subcellularLocation>
</comment>
<feature type="transmembrane region" description="Helical" evidence="8">
    <location>
        <begin position="308"/>
        <end position="330"/>
    </location>
</feature>
<keyword evidence="7 8" id="KW-0472">Membrane</keyword>
<dbReference type="InterPro" id="IPR002549">
    <property type="entry name" value="AI-2E-like"/>
</dbReference>
<feature type="transmembrane region" description="Helical" evidence="8">
    <location>
        <begin position="156"/>
        <end position="176"/>
    </location>
</feature>
<comment type="similarity">
    <text evidence="2">Belongs to the autoinducer-2 exporter (AI-2E) (TC 2.A.86) family.</text>
</comment>